<dbReference type="PROSITE" id="PS51679">
    <property type="entry name" value="SAM_MT_C5"/>
    <property type="match status" value="1"/>
</dbReference>
<dbReference type="EnsemblMetazoa" id="AFUN005993-RA">
    <property type="protein sequence ID" value="AFUN005993-PA"/>
    <property type="gene ID" value="AFUN005993"/>
</dbReference>
<evidence type="ECO:0000256" key="6">
    <source>
        <dbReference type="ARBA" id="ARBA00042810"/>
    </source>
</evidence>
<dbReference type="GO" id="GO:0008168">
    <property type="term" value="F:methyltransferase activity"/>
    <property type="evidence" value="ECO:0007669"/>
    <property type="project" value="UniProtKB-KW"/>
</dbReference>
<dbReference type="VEuPathDB" id="VectorBase:AFUN2_001340"/>
<keyword evidence="2 7" id="KW-0808">Transferase</keyword>
<evidence type="ECO:0000256" key="8">
    <source>
        <dbReference type="RuleBase" id="RU000416"/>
    </source>
</evidence>
<evidence type="ECO:0000256" key="7">
    <source>
        <dbReference type="PROSITE-ProRule" id="PRU01016"/>
    </source>
</evidence>
<accession>A0A182RIC8</accession>
<dbReference type="GO" id="GO:0005634">
    <property type="term" value="C:nucleus"/>
    <property type="evidence" value="ECO:0007669"/>
    <property type="project" value="TreeGrafter"/>
</dbReference>
<dbReference type="InterPro" id="IPR029063">
    <property type="entry name" value="SAM-dependent_MTases_sf"/>
</dbReference>
<evidence type="ECO:0000256" key="3">
    <source>
        <dbReference type="ARBA" id="ARBA00022691"/>
    </source>
</evidence>
<dbReference type="InterPro" id="IPR050750">
    <property type="entry name" value="C5-MTase"/>
</dbReference>
<dbReference type="AlphaFoldDB" id="A0A182RIC8"/>
<keyword evidence="1 7" id="KW-0489">Methyltransferase</keyword>
<dbReference type="STRING" id="62324.A0A182RIC8"/>
<feature type="active site" evidence="7">
    <location>
        <position position="84"/>
    </location>
</feature>
<dbReference type="PANTHER" id="PTHR46098:SF1">
    <property type="entry name" value="TRNA (CYTOSINE(38)-C(5))-METHYLTRANSFERASE"/>
    <property type="match status" value="1"/>
</dbReference>
<dbReference type="SUPFAM" id="SSF53335">
    <property type="entry name" value="S-adenosyl-L-methionine-dependent methyltransferases"/>
    <property type="match status" value="1"/>
</dbReference>
<dbReference type="Gene3D" id="3.40.50.150">
    <property type="entry name" value="Vaccinia Virus protein VP39"/>
    <property type="match status" value="1"/>
</dbReference>
<dbReference type="PROSITE" id="PS00095">
    <property type="entry name" value="C5_MTASE_2"/>
    <property type="match status" value="1"/>
</dbReference>
<evidence type="ECO:0000256" key="4">
    <source>
        <dbReference type="ARBA" id="ARBA00039081"/>
    </source>
</evidence>
<evidence type="ECO:0000256" key="2">
    <source>
        <dbReference type="ARBA" id="ARBA00022679"/>
    </source>
</evidence>
<sequence length="338" mass="38497">MEDTKENTCRVLELFSGIGGMRMALEHAGKAFTIESAIDVNPIANAVYSHNFDGKTVRNGNILSLSGAKITKLNVNTILMSPPCQPFTRNGKFNDINDHRSDPFRHICDLLDKIPLVRFILMENVKGFEKSQACQMYKTRLEEAGFHYLEYILSPHQFGVPNTRHRYYCVAKRKGTEFKWKSEEIIVQQQGDHGAQQTSIGTVVEQHLPEPEPYALKSAALLKHLPLMDVCTPESTNSMCFTKAYTHYAEGTGSVFCPLSKEEFDKIYSRAMSVEDDDRKLAVLQELRVRYFTPREVARLMSFPEQFNFPDSVTNKQRYRLLGNSINVLVVGMLLQEL</sequence>
<proteinExistence type="inferred from homology"/>
<reference evidence="9" key="1">
    <citation type="submission" date="2020-05" db="UniProtKB">
        <authorList>
            <consortium name="EnsemblMetazoa"/>
        </authorList>
    </citation>
    <scope>IDENTIFICATION</scope>
    <source>
        <strain evidence="9">FUMOZ</strain>
    </source>
</reference>
<dbReference type="NCBIfam" id="TIGR00675">
    <property type="entry name" value="dcm"/>
    <property type="match status" value="1"/>
</dbReference>
<dbReference type="PRINTS" id="PR00105">
    <property type="entry name" value="C5METTRFRASE"/>
</dbReference>
<dbReference type="GO" id="GO:0032259">
    <property type="term" value="P:methylation"/>
    <property type="evidence" value="ECO:0007669"/>
    <property type="project" value="UniProtKB-KW"/>
</dbReference>
<dbReference type="Pfam" id="PF00145">
    <property type="entry name" value="DNA_methylase"/>
    <property type="match status" value="1"/>
</dbReference>
<protein>
    <recommendedName>
        <fullName evidence="5">tRNA (cytosine(38)-C(5))-methyltransferase</fullName>
        <ecNumber evidence="4">2.1.1.204</ecNumber>
    </recommendedName>
    <alternativeName>
        <fullName evidence="6">DNA (cytosine-5)-methyltransferase-like protein 2</fullName>
    </alternativeName>
</protein>
<evidence type="ECO:0000256" key="1">
    <source>
        <dbReference type="ARBA" id="ARBA00022603"/>
    </source>
</evidence>
<name>A0A182RIC8_ANOFN</name>
<organism evidence="9">
    <name type="scientific">Anopheles funestus</name>
    <name type="common">African malaria mosquito</name>
    <dbReference type="NCBI Taxonomy" id="62324"/>
    <lineage>
        <taxon>Eukaryota</taxon>
        <taxon>Metazoa</taxon>
        <taxon>Ecdysozoa</taxon>
        <taxon>Arthropoda</taxon>
        <taxon>Hexapoda</taxon>
        <taxon>Insecta</taxon>
        <taxon>Pterygota</taxon>
        <taxon>Neoptera</taxon>
        <taxon>Endopterygota</taxon>
        <taxon>Diptera</taxon>
        <taxon>Nematocera</taxon>
        <taxon>Culicoidea</taxon>
        <taxon>Culicidae</taxon>
        <taxon>Anophelinae</taxon>
        <taxon>Anopheles</taxon>
    </lineage>
</organism>
<dbReference type="EC" id="2.1.1.204" evidence="4"/>
<dbReference type="PANTHER" id="PTHR46098">
    <property type="entry name" value="TRNA (CYTOSINE(38)-C(5))-METHYLTRANSFERASE"/>
    <property type="match status" value="1"/>
</dbReference>
<dbReference type="InterPro" id="IPR001525">
    <property type="entry name" value="C5_MeTfrase"/>
</dbReference>
<comment type="similarity">
    <text evidence="7 8">Belongs to the class I-like SAM-binding methyltransferase superfamily. C5-methyltransferase family.</text>
</comment>
<keyword evidence="3 7" id="KW-0949">S-adenosyl-L-methionine</keyword>
<evidence type="ECO:0000313" key="9">
    <source>
        <dbReference type="EnsemblMetazoa" id="AFUN005993-PA"/>
    </source>
</evidence>
<dbReference type="VEuPathDB" id="VectorBase:AFUN005993"/>
<dbReference type="InterPro" id="IPR031303">
    <property type="entry name" value="C5_meth_CS"/>
</dbReference>
<dbReference type="Gene3D" id="3.90.120.10">
    <property type="entry name" value="DNA Methylase, subunit A, domain 2"/>
    <property type="match status" value="1"/>
</dbReference>
<evidence type="ECO:0000256" key="5">
    <source>
        <dbReference type="ARBA" id="ARBA00039681"/>
    </source>
</evidence>